<dbReference type="RefSeq" id="WP_379869734.1">
    <property type="nucleotide sequence ID" value="NZ_JBHTBH010000002.1"/>
</dbReference>
<feature type="domain" description="Endonuclease/exonuclease/phosphatase" evidence="3">
    <location>
        <begin position="51"/>
        <end position="414"/>
    </location>
</feature>
<keyword evidence="4" id="KW-0255">Endonuclease</keyword>
<dbReference type="EMBL" id="JBHTBH010000002">
    <property type="protein sequence ID" value="MFC7327439.1"/>
    <property type="molecule type" value="Genomic_DNA"/>
</dbReference>
<evidence type="ECO:0000313" key="4">
    <source>
        <dbReference type="EMBL" id="MFC7327439.1"/>
    </source>
</evidence>
<feature type="region of interest" description="Disordered" evidence="1">
    <location>
        <begin position="329"/>
        <end position="350"/>
    </location>
</feature>
<sequence length="424" mass="45711">MRLPRPSRRSARRLSAALAAGALVLTASPAVADTGRGSHDSGPRGTVRFATFNASLNRAAEGRLVEDLSTGDNAQARTVAEIIQRSRPDVLLVNEFDYDADGTGAALFQRNYLSVGQGGAEPIEYPYRYTAPSNTGVASGFDLNNDGRAVTEPGRPGYGDDALGFGEFPGQYGMVVYSRFPIEESAIRTFQNFRWADMPGARLPADPETGEPFYGEDELAVLPLSSKSHWDLPIRIGRDTVHFLVSHPTPPSFDGPERRNVRRNHDEIRLWADYVRPGAGGYIYDDEGHRGGLPAGERFVIAGDLNADPNDGNGEPGAIRQLLEHPRVNDARPPASEGAVEASADQGGANAAHVTDPALDTADFADEPGPGNLRVDYVLPSRSLRTAGGGVFWPPSADPLSRLTGEYPFPGSDHRLVWLDVRSR</sequence>
<name>A0ABW2KE97_9ACTN</name>
<accession>A0ABW2KE97</accession>
<dbReference type="PROSITE" id="PS51318">
    <property type="entry name" value="TAT"/>
    <property type="match status" value="1"/>
</dbReference>
<dbReference type="Gene3D" id="3.60.10.10">
    <property type="entry name" value="Endonuclease/exonuclease/phosphatase"/>
    <property type="match status" value="1"/>
</dbReference>
<evidence type="ECO:0000313" key="5">
    <source>
        <dbReference type="Proteomes" id="UP001596540"/>
    </source>
</evidence>
<dbReference type="Pfam" id="PF03372">
    <property type="entry name" value="Exo_endo_phos"/>
    <property type="match status" value="1"/>
</dbReference>
<keyword evidence="5" id="KW-1185">Reference proteome</keyword>
<feature type="chain" id="PRO_5045221358" evidence="2">
    <location>
        <begin position="33"/>
        <end position="424"/>
    </location>
</feature>
<dbReference type="SUPFAM" id="SSF56219">
    <property type="entry name" value="DNase I-like"/>
    <property type="match status" value="1"/>
</dbReference>
<dbReference type="Proteomes" id="UP001596540">
    <property type="component" value="Unassembled WGS sequence"/>
</dbReference>
<feature type="signal peptide" evidence="2">
    <location>
        <begin position="1"/>
        <end position="32"/>
    </location>
</feature>
<evidence type="ECO:0000256" key="1">
    <source>
        <dbReference type="SAM" id="MobiDB-lite"/>
    </source>
</evidence>
<dbReference type="InterPro" id="IPR036691">
    <property type="entry name" value="Endo/exonu/phosph_ase_sf"/>
</dbReference>
<organism evidence="4 5">
    <name type="scientific">Marinactinospora rubrisoli</name>
    <dbReference type="NCBI Taxonomy" id="2715399"/>
    <lineage>
        <taxon>Bacteria</taxon>
        <taxon>Bacillati</taxon>
        <taxon>Actinomycetota</taxon>
        <taxon>Actinomycetes</taxon>
        <taxon>Streptosporangiales</taxon>
        <taxon>Nocardiopsidaceae</taxon>
        <taxon>Marinactinospora</taxon>
    </lineage>
</organism>
<gene>
    <name evidence="4" type="ORF">ACFQRF_06760</name>
</gene>
<reference evidence="5" key="1">
    <citation type="journal article" date="2019" name="Int. J. Syst. Evol. Microbiol.">
        <title>The Global Catalogue of Microorganisms (GCM) 10K type strain sequencing project: providing services to taxonomists for standard genome sequencing and annotation.</title>
        <authorList>
            <consortium name="The Broad Institute Genomics Platform"/>
            <consortium name="The Broad Institute Genome Sequencing Center for Infectious Disease"/>
            <person name="Wu L."/>
            <person name="Ma J."/>
        </authorList>
    </citation>
    <scope>NUCLEOTIDE SEQUENCE [LARGE SCALE GENOMIC DNA]</scope>
    <source>
        <strain evidence="5">CGMCC 4.7382</strain>
    </source>
</reference>
<keyword evidence="4" id="KW-0540">Nuclease</keyword>
<keyword evidence="4" id="KW-0378">Hydrolase</keyword>
<evidence type="ECO:0000256" key="2">
    <source>
        <dbReference type="SAM" id="SignalP"/>
    </source>
</evidence>
<protein>
    <submittedName>
        <fullName evidence="4">Endonuclease/exonuclease/phosphatase family protein</fullName>
    </submittedName>
</protein>
<dbReference type="InterPro" id="IPR006311">
    <property type="entry name" value="TAT_signal"/>
</dbReference>
<evidence type="ECO:0000259" key="3">
    <source>
        <dbReference type="Pfam" id="PF03372"/>
    </source>
</evidence>
<proteinExistence type="predicted"/>
<comment type="caution">
    <text evidence="4">The sequence shown here is derived from an EMBL/GenBank/DDBJ whole genome shotgun (WGS) entry which is preliminary data.</text>
</comment>
<keyword evidence="2" id="KW-0732">Signal</keyword>
<dbReference type="InterPro" id="IPR005135">
    <property type="entry name" value="Endo/exonuclease/phosphatase"/>
</dbReference>
<dbReference type="GO" id="GO:0004519">
    <property type="term" value="F:endonuclease activity"/>
    <property type="evidence" value="ECO:0007669"/>
    <property type="project" value="UniProtKB-KW"/>
</dbReference>